<dbReference type="Proteomes" id="UP001318860">
    <property type="component" value="Unassembled WGS sequence"/>
</dbReference>
<protein>
    <submittedName>
        <fullName evidence="1">Uncharacterized protein</fullName>
    </submittedName>
</protein>
<gene>
    <name evidence="1" type="ORF">DH2020_027337</name>
</gene>
<keyword evidence="2" id="KW-1185">Reference proteome</keyword>
<organism evidence="1 2">
    <name type="scientific">Rehmannia glutinosa</name>
    <name type="common">Chinese foxglove</name>
    <dbReference type="NCBI Taxonomy" id="99300"/>
    <lineage>
        <taxon>Eukaryota</taxon>
        <taxon>Viridiplantae</taxon>
        <taxon>Streptophyta</taxon>
        <taxon>Embryophyta</taxon>
        <taxon>Tracheophyta</taxon>
        <taxon>Spermatophyta</taxon>
        <taxon>Magnoliopsida</taxon>
        <taxon>eudicotyledons</taxon>
        <taxon>Gunneridae</taxon>
        <taxon>Pentapetalae</taxon>
        <taxon>asterids</taxon>
        <taxon>lamiids</taxon>
        <taxon>Lamiales</taxon>
        <taxon>Orobanchaceae</taxon>
        <taxon>Rehmannieae</taxon>
        <taxon>Rehmannia</taxon>
    </lineage>
</organism>
<evidence type="ECO:0000313" key="1">
    <source>
        <dbReference type="EMBL" id="KAK6138922.1"/>
    </source>
</evidence>
<evidence type="ECO:0000313" key="2">
    <source>
        <dbReference type="Proteomes" id="UP001318860"/>
    </source>
</evidence>
<reference evidence="1 2" key="1">
    <citation type="journal article" date="2021" name="Comput. Struct. Biotechnol. J.">
        <title>De novo genome assembly of the potent medicinal plant Rehmannia glutinosa using nanopore technology.</title>
        <authorList>
            <person name="Ma L."/>
            <person name="Dong C."/>
            <person name="Song C."/>
            <person name="Wang X."/>
            <person name="Zheng X."/>
            <person name="Niu Y."/>
            <person name="Chen S."/>
            <person name="Feng W."/>
        </authorList>
    </citation>
    <scope>NUCLEOTIDE SEQUENCE [LARGE SCALE GENOMIC DNA]</scope>
    <source>
        <strain evidence="1">DH-2019</strain>
    </source>
</reference>
<dbReference type="EMBL" id="JABTTQ020000575">
    <property type="protein sequence ID" value="KAK6138922.1"/>
    <property type="molecule type" value="Genomic_DNA"/>
</dbReference>
<comment type="caution">
    <text evidence="1">The sequence shown here is derived from an EMBL/GenBank/DDBJ whole genome shotgun (WGS) entry which is preliminary data.</text>
</comment>
<name>A0ABR0VVE6_REHGL</name>
<accession>A0ABR0VVE6</accession>
<sequence>MALVDKITGQVILCGPESYAKMEILVPDASGHYKVHYNNHTTTTSTKFNTSTKFTTVSILLLLVQSLIREIEDGPLLEWMEFEQAKMSTKKTGTDRVFGFNLKDPIPTHFFISGIGLPKPENILKYPTLVG</sequence>
<proteinExistence type="predicted"/>